<comment type="caution">
    <text evidence="2">The sequence shown here is derived from an EMBL/GenBank/DDBJ whole genome shotgun (WGS) entry which is preliminary data.</text>
</comment>
<evidence type="ECO:0000313" key="2">
    <source>
        <dbReference type="EMBL" id="KAF1841982.1"/>
    </source>
</evidence>
<dbReference type="OrthoDB" id="3790861at2759"/>
<reference evidence="2" key="1">
    <citation type="submission" date="2020-01" db="EMBL/GenBank/DDBJ databases">
        <authorList>
            <consortium name="DOE Joint Genome Institute"/>
            <person name="Haridas S."/>
            <person name="Albert R."/>
            <person name="Binder M."/>
            <person name="Bloem J."/>
            <person name="Labutti K."/>
            <person name="Salamov A."/>
            <person name="Andreopoulos B."/>
            <person name="Baker S.E."/>
            <person name="Barry K."/>
            <person name="Bills G."/>
            <person name="Bluhm B.H."/>
            <person name="Cannon C."/>
            <person name="Castanera R."/>
            <person name="Culley D.E."/>
            <person name="Daum C."/>
            <person name="Ezra D."/>
            <person name="Gonzalez J.B."/>
            <person name="Henrissat B."/>
            <person name="Kuo A."/>
            <person name="Liang C."/>
            <person name="Lipzen A."/>
            <person name="Lutzoni F."/>
            <person name="Magnuson J."/>
            <person name="Mondo S."/>
            <person name="Nolan M."/>
            <person name="Ohm R."/>
            <person name="Pangilinan J."/>
            <person name="Park H.-J."/>
            <person name="Ramirez L."/>
            <person name="Alfaro M."/>
            <person name="Sun H."/>
            <person name="Tritt A."/>
            <person name="Yoshinaga Y."/>
            <person name="Zwiers L.-H."/>
            <person name="Turgeon B.G."/>
            <person name="Goodwin S.B."/>
            <person name="Spatafora J.W."/>
            <person name="Crous P.W."/>
            <person name="Grigoriev I.V."/>
        </authorList>
    </citation>
    <scope>NUCLEOTIDE SEQUENCE</scope>
    <source>
        <strain evidence="2">CBS 394.84</strain>
    </source>
</reference>
<sequence>MADFNPNPPPKRGPAVVVGGQRRRLIRRSNQLPRSNTTPTLSPESATASLVSSASGVATALVADADRDEDPTGATSQEPSSTMNFYPPTAGIPTDFRPSPKSRPSNTSYTNSSAADSPTPTTGSESKKKHGLFDSLKSKDHDRPSSSHTAPMPTSPLPPVTPCKAAQVLGIGPDTPSVGSAPASHSRYDGIYDGPPVRPVLLKKSSMPLLTRIKDSAMSRQTKFREEGVEPDPPKSNKFSWGSGNKKAMKMLDLLPSLGSSSKRAMTQKHAAASPPRHSEEDTKDGYSSDTELHDRRLLAQPVPSPISQRRMRKKGPKSLDRMSPITEASHDEHGTAYRNSEHATELDVISEYEHDYPPYSAPILPRSHPESTLTTKVRYELEDDDLSPSEETIEERAVDKEEHNMHPGTQVDMNRVVNRQPPAVVRARGPLQKVEDHLLDAVEKDLEARKTTLDKFDADRLKLDKETAALKVSHEKMKKDFEEMRKRNVVHDEPGHSHQCNHHDIEDDEDDEDLVSLRSSIDLDEEPTVHTATAMTFTRITPGMVKLVDIPPRKKKNLDTPVTPTAKVLPTESKPTFYKHNENSPFNERSERSEPKIDLGPLQASNYSRLTKAKKAKMPRDESRMLVQDWITNSPRPAEQRPVSERIDLDVLADQQIPPAPFPKEIRPTPPPKQPSNHICLKNGHIFHPINLKQVPDEVAINSLGVRPYLQTHVGIKQHVQVPICCEKCGEDVQEELWECEIAACRLGVCKACAEDMKQEWQ</sequence>
<feature type="compositionally biased region" description="Basic and acidic residues" evidence="1">
    <location>
        <begin position="329"/>
        <end position="357"/>
    </location>
</feature>
<protein>
    <submittedName>
        <fullName evidence="2">Uncharacterized protein</fullName>
    </submittedName>
</protein>
<feature type="compositionally biased region" description="Acidic residues" evidence="1">
    <location>
        <begin position="382"/>
        <end position="392"/>
    </location>
</feature>
<feature type="region of interest" description="Disordered" evidence="1">
    <location>
        <begin position="555"/>
        <end position="601"/>
    </location>
</feature>
<feature type="compositionally biased region" description="Polar residues" evidence="1">
    <location>
        <begin position="28"/>
        <end position="56"/>
    </location>
</feature>
<feature type="compositionally biased region" description="Polar residues" evidence="1">
    <location>
        <begin position="102"/>
        <end position="124"/>
    </location>
</feature>
<dbReference type="Proteomes" id="UP000800039">
    <property type="component" value="Unassembled WGS sequence"/>
</dbReference>
<feature type="region of interest" description="Disordered" evidence="1">
    <location>
        <begin position="1"/>
        <end position="194"/>
    </location>
</feature>
<accession>A0A9P4GAE0</accession>
<evidence type="ECO:0000313" key="3">
    <source>
        <dbReference type="Proteomes" id="UP000800039"/>
    </source>
</evidence>
<gene>
    <name evidence="2" type="ORF">K460DRAFT_379948</name>
</gene>
<proteinExistence type="predicted"/>
<dbReference type="AlphaFoldDB" id="A0A9P4GAE0"/>
<evidence type="ECO:0000256" key="1">
    <source>
        <dbReference type="SAM" id="MobiDB-lite"/>
    </source>
</evidence>
<feature type="compositionally biased region" description="Basic and acidic residues" evidence="1">
    <location>
        <begin position="212"/>
        <end position="235"/>
    </location>
</feature>
<feature type="compositionally biased region" description="Basic and acidic residues" evidence="1">
    <location>
        <begin position="589"/>
        <end position="598"/>
    </location>
</feature>
<organism evidence="2 3">
    <name type="scientific">Cucurbitaria berberidis CBS 394.84</name>
    <dbReference type="NCBI Taxonomy" id="1168544"/>
    <lineage>
        <taxon>Eukaryota</taxon>
        <taxon>Fungi</taxon>
        <taxon>Dikarya</taxon>
        <taxon>Ascomycota</taxon>
        <taxon>Pezizomycotina</taxon>
        <taxon>Dothideomycetes</taxon>
        <taxon>Pleosporomycetidae</taxon>
        <taxon>Pleosporales</taxon>
        <taxon>Pleosporineae</taxon>
        <taxon>Cucurbitariaceae</taxon>
        <taxon>Cucurbitaria</taxon>
    </lineage>
</organism>
<keyword evidence="3" id="KW-1185">Reference proteome</keyword>
<feature type="compositionally biased region" description="Polar residues" evidence="1">
    <location>
        <begin position="73"/>
        <end position="84"/>
    </location>
</feature>
<feature type="compositionally biased region" description="Basic and acidic residues" evidence="1">
    <location>
        <begin position="136"/>
        <end position="145"/>
    </location>
</feature>
<feature type="compositionally biased region" description="Basic and acidic residues" evidence="1">
    <location>
        <begin position="277"/>
        <end position="298"/>
    </location>
</feature>
<name>A0A9P4GAE0_9PLEO</name>
<dbReference type="GeneID" id="63852459"/>
<dbReference type="RefSeq" id="XP_040784545.1">
    <property type="nucleotide sequence ID" value="XM_040935208.1"/>
</dbReference>
<feature type="compositionally biased region" description="Pro residues" evidence="1">
    <location>
        <begin position="1"/>
        <end position="12"/>
    </location>
</feature>
<feature type="region of interest" description="Disordered" evidence="1">
    <location>
        <begin position="212"/>
        <end position="392"/>
    </location>
</feature>
<dbReference type="EMBL" id="ML976618">
    <property type="protein sequence ID" value="KAF1841982.1"/>
    <property type="molecule type" value="Genomic_DNA"/>
</dbReference>